<sequence length="103" mass="12022">MYIILSFRRDYTKCLCNIKFINGNSSSQAVYGGYGNGYTVCFSPDENTLVVVIILYVYGMLNQDNKQKQQTNVMIYQLNLKLLYLLIMSFQKESTSLQSYEYY</sequence>
<comment type="caution">
    <text evidence="1">The sequence shown here is derived from an EMBL/GenBank/DDBJ whole genome shotgun (WGS) entry which is preliminary data.</text>
</comment>
<name>A0A8S1P9M0_9CILI</name>
<gene>
    <name evidence="1" type="ORF">PSON_ATCC_30995.1.T0720003</name>
</gene>
<dbReference type="AlphaFoldDB" id="A0A8S1P9M0"/>
<dbReference type="OrthoDB" id="321846at2759"/>
<protein>
    <submittedName>
        <fullName evidence="1">Uncharacterized protein</fullName>
    </submittedName>
</protein>
<accession>A0A8S1P9M0</accession>
<reference evidence="1" key="1">
    <citation type="submission" date="2021-01" db="EMBL/GenBank/DDBJ databases">
        <authorList>
            <consortium name="Genoscope - CEA"/>
            <person name="William W."/>
        </authorList>
    </citation>
    <scope>NUCLEOTIDE SEQUENCE</scope>
</reference>
<dbReference type="Proteomes" id="UP000692954">
    <property type="component" value="Unassembled WGS sequence"/>
</dbReference>
<evidence type="ECO:0000313" key="1">
    <source>
        <dbReference type="EMBL" id="CAD8099423.1"/>
    </source>
</evidence>
<evidence type="ECO:0000313" key="2">
    <source>
        <dbReference type="Proteomes" id="UP000692954"/>
    </source>
</evidence>
<proteinExistence type="predicted"/>
<organism evidence="1 2">
    <name type="scientific">Paramecium sonneborni</name>
    <dbReference type="NCBI Taxonomy" id="65129"/>
    <lineage>
        <taxon>Eukaryota</taxon>
        <taxon>Sar</taxon>
        <taxon>Alveolata</taxon>
        <taxon>Ciliophora</taxon>
        <taxon>Intramacronucleata</taxon>
        <taxon>Oligohymenophorea</taxon>
        <taxon>Peniculida</taxon>
        <taxon>Parameciidae</taxon>
        <taxon>Paramecium</taxon>
    </lineage>
</organism>
<keyword evidence="2" id="KW-1185">Reference proteome</keyword>
<dbReference type="EMBL" id="CAJJDN010000072">
    <property type="protein sequence ID" value="CAD8099423.1"/>
    <property type="molecule type" value="Genomic_DNA"/>
</dbReference>